<feature type="compositionally biased region" description="Gly residues" evidence="12">
    <location>
        <begin position="160"/>
        <end position="169"/>
    </location>
</feature>
<feature type="region of interest" description="Disordered" evidence="12">
    <location>
        <begin position="126"/>
        <end position="169"/>
    </location>
</feature>
<dbReference type="PANTHER" id="PTHR21210">
    <property type="entry name" value="TRNA (URACIL-O(2)-)-METHYLTRANSFERASE-RELATED"/>
    <property type="match status" value="1"/>
</dbReference>
<evidence type="ECO:0000256" key="12">
    <source>
        <dbReference type="SAM" id="MobiDB-lite"/>
    </source>
</evidence>
<dbReference type="Ensembl" id="ENSACDT00005005481.1">
    <property type="protein sequence ID" value="ENSACDP00005004566.1"/>
    <property type="gene ID" value="ENSACDG00005003345.1"/>
</dbReference>
<dbReference type="PANTHER" id="PTHR21210:SF0">
    <property type="entry name" value="TRNA (URACIL-O(2)-)-METHYLTRANSFERASE-RELATED"/>
    <property type="match status" value="1"/>
</dbReference>
<dbReference type="Proteomes" id="UP000694521">
    <property type="component" value="Unplaced"/>
</dbReference>
<sequence length="796" mass="89266">MTTRDTTFYYKSVLTFASLSWRGQIVGHLRGYSPKTPSSFPSKEFLHRGTAVSATLAFKSRKHFKNPSALLLGPEVPHTVLFQGGLAAVGARSPRCRLLGAASLPARQPPGTTNIRVCNPYRREDDERPLYLPSPSPPQELTGVGRAPSRLFPPPPAPAGGHGAGGNGGAAIDAEGTVLLGEGEEGLPRLTAVPGGGREERAAELGRLWREVSGHLPPSLTARGRRGSELRAVLRTLLPRARPAGPPAPPAKELVVQDVYSGTATFLPLEKNKEGKYQIKKCNIYQIQLTHIKDKEWSVSIVAPSSEDWFSDGITYPKLAWLGNELLPKLAKWSVEQKHSEFRSTLSLISIAKYSKVYQELKEKYKEMVKVWPEVTDPEKFVYEDVAIATYLLILWEEERKEKGLAKKQSFVDLGCGNGLLVHILSNEGHSGRGIDVRRRKIWDMYGPETHLEESPIMPGDSHLFPDTDWLIGNHSDELTPWIPVIAARSSYSCSYFVLPCCFFDFHGKYSRRQSKKTQYREYLDFVAEVGSVCGFHVEEDCLRIPSTKRVCLIGKNRTYPATECALIDNQITRYIHNRQTCAVVTCDRGVGFNHKDCSDDVCKEAASELPENEMETAGRIWMPGFQPREKVEQIRNCAALPRDFVDDVVLKVANLLLNAVPQKSCSNTHGGNMNTWNQGESLSLREVAEHLNKETLKRLKSEYGGLQTLLKNNHQVFEVLNGRVHIRDWRKKKPSRKTKPEVKRCLSAEAYKTRLCWFFIHHPDGCALPTESCPYAHGTEELRQSQTIKKKKHIQ</sequence>
<dbReference type="GO" id="GO:0141101">
    <property type="term" value="F:tRNA(Ser) (uridine(44)-2'-O-)-methyltransferase activity"/>
    <property type="evidence" value="ECO:0007669"/>
    <property type="project" value="UniProtKB-EC"/>
</dbReference>
<evidence type="ECO:0000256" key="1">
    <source>
        <dbReference type="ARBA" id="ARBA00002778"/>
    </source>
</evidence>
<comment type="function">
    <text evidence="1">Probable adenosyl-L-methionine (AdoMet)-dependent tRNA (uracil-O(2)-)-methyltransferase.</text>
</comment>
<dbReference type="GO" id="GO:0030488">
    <property type="term" value="P:tRNA methylation"/>
    <property type="evidence" value="ECO:0007669"/>
    <property type="project" value="UniProtKB-UniRule"/>
</dbReference>
<evidence type="ECO:0000256" key="8">
    <source>
        <dbReference type="ARBA" id="ARBA00022694"/>
    </source>
</evidence>
<accession>A0A8B9DDF3</accession>
<feature type="domain" description="C3H1-type" evidence="13">
    <location>
        <begin position="751"/>
        <end position="781"/>
    </location>
</feature>
<keyword evidence="10" id="KW-0479">Metal-binding</keyword>
<reference evidence="14" key="2">
    <citation type="submission" date="2025-09" db="UniProtKB">
        <authorList>
            <consortium name="Ensembl"/>
        </authorList>
    </citation>
    <scope>IDENTIFICATION</scope>
</reference>
<dbReference type="GO" id="GO:0008270">
    <property type="term" value="F:zinc ion binding"/>
    <property type="evidence" value="ECO:0007669"/>
    <property type="project" value="UniProtKB-KW"/>
</dbReference>
<keyword evidence="10" id="KW-0863">Zinc-finger</keyword>
<protein>
    <recommendedName>
        <fullName evidence="11">tRNA (uracil-O(2)-)-methyltransferase</fullName>
        <ecNumber evidence="11">2.1.1.211</ecNumber>
    </recommendedName>
</protein>
<evidence type="ECO:0000256" key="4">
    <source>
        <dbReference type="ARBA" id="ARBA00022490"/>
    </source>
</evidence>
<organism evidence="14 15">
    <name type="scientific">Anser cygnoides</name>
    <name type="common">Swan goose</name>
    <dbReference type="NCBI Taxonomy" id="8845"/>
    <lineage>
        <taxon>Eukaryota</taxon>
        <taxon>Metazoa</taxon>
        <taxon>Chordata</taxon>
        <taxon>Craniata</taxon>
        <taxon>Vertebrata</taxon>
        <taxon>Euteleostomi</taxon>
        <taxon>Archelosauria</taxon>
        <taxon>Archosauria</taxon>
        <taxon>Dinosauria</taxon>
        <taxon>Saurischia</taxon>
        <taxon>Theropoda</taxon>
        <taxon>Coelurosauria</taxon>
        <taxon>Aves</taxon>
        <taxon>Neognathae</taxon>
        <taxon>Galloanserae</taxon>
        <taxon>Anseriformes</taxon>
        <taxon>Anatidae</taxon>
        <taxon>Anserinae</taxon>
        <taxon>Anser</taxon>
    </lineage>
</organism>
<keyword evidence="15" id="KW-1185">Reference proteome</keyword>
<evidence type="ECO:0000256" key="7">
    <source>
        <dbReference type="ARBA" id="ARBA00022691"/>
    </source>
</evidence>
<comment type="subcellular location">
    <subcellularLocation>
        <location evidence="2 11">Cytoplasm</location>
    </subcellularLocation>
</comment>
<evidence type="ECO:0000313" key="14">
    <source>
        <dbReference type="Ensembl" id="ENSACDP00005004566.1"/>
    </source>
</evidence>
<keyword evidence="6 11" id="KW-0808">Transferase</keyword>
<dbReference type="SUPFAM" id="SSF53335">
    <property type="entry name" value="S-adenosyl-L-methionine-dependent methyltransferases"/>
    <property type="match status" value="1"/>
</dbReference>
<evidence type="ECO:0000259" key="13">
    <source>
        <dbReference type="PROSITE" id="PS50103"/>
    </source>
</evidence>
<keyword evidence="10" id="KW-0862">Zinc</keyword>
<dbReference type="PROSITE" id="PS50103">
    <property type="entry name" value="ZF_C3H1"/>
    <property type="match status" value="1"/>
</dbReference>
<proteinExistence type="inferred from homology"/>
<evidence type="ECO:0000313" key="15">
    <source>
        <dbReference type="Proteomes" id="UP000694521"/>
    </source>
</evidence>
<comment type="similarity">
    <text evidence="3 11">Belongs to the TRM44 family.</text>
</comment>
<dbReference type="InterPro" id="IPR000571">
    <property type="entry name" value="Znf_CCCH"/>
</dbReference>
<evidence type="ECO:0000256" key="5">
    <source>
        <dbReference type="ARBA" id="ARBA00022603"/>
    </source>
</evidence>
<reference evidence="14" key="1">
    <citation type="submission" date="2025-08" db="UniProtKB">
        <authorList>
            <consortium name="Ensembl"/>
        </authorList>
    </citation>
    <scope>IDENTIFICATION</scope>
</reference>
<dbReference type="AlphaFoldDB" id="A0A8B9DDF3"/>
<evidence type="ECO:0000256" key="10">
    <source>
        <dbReference type="PROSITE-ProRule" id="PRU00723"/>
    </source>
</evidence>
<name>A0A8B9DDF3_ANSCY</name>
<keyword evidence="4 11" id="KW-0963">Cytoplasm</keyword>
<feature type="zinc finger region" description="C3H1-type" evidence="10">
    <location>
        <begin position="751"/>
        <end position="781"/>
    </location>
</feature>
<evidence type="ECO:0000256" key="3">
    <source>
        <dbReference type="ARBA" id="ARBA00009056"/>
    </source>
</evidence>
<keyword evidence="7 11" id="KW-0949">S-adenosyl-L-methionine</keyword>
<keyword evidence="8 11" id="KW-0819">tRNA processing</keyword>
<comment type="function">
    <text evidence="11">Adenosyl-L-methionine (AdoMet)-dependent tRNA (uracil-O(2)-)-methyltransferase.</text>
</comment>
<keyword evidence="5 11" id="KW-0489">Methyltransferase</keyword>
<evidence type="ECO:0000256" key="11">
    <source>
        <dbReference type="RuleBase" id="RU368004"/>
    </source>
</evidence>
<evidence type="ECO:0000256" key="9">
    <source>
        <dbReference type="ARBA" id="ARBA00047957"/>
    </source>
</evidence>
<dbReference type="Pfam" id="PF07757">
    <property type="entry name" value="AdoMet_MTase"/>
    <property type="match status" value="1"/>
</dbReference>
<comment type="catalytic activity">
    <reaction evidence="9 11">
        <text>uridine(44) in tRNA(Ser) + S-adenosyl-L-methionine = 2'-O-methyluridine(44) in tRNA(Ser) + S-adenosyl-L-homocysteine + H(+)</text>
        <dbReference type="Rhea" id="RHEA:43100"/>
        <dbReference type="Rhea" id="RHEA-COMP:10339"/>
        <dbReference type="Rhea" id="RHEA-COMP:10340"/>
        <dbReference type="ChEBI" id="CHEBI:15378"/>
        <dbReference type="ChEBI" id="CHEBI:57856"/>
        <dbReference type="ChEBI" id="CHEBI:59789"/>
        <dbReference type="ChEBI" id="CHEBI:65315"/>
        <dbReference type="ChEBI" id="CHEBI:74478"/>
        <dbReference type="EC" id="2.1.1.211"/>
    </reaction>
</comment>
<evidence type="ECO:0000256" key="2">
    <source>
        <dbReference type="ARBA" id="ARBA00004496"/>
    </source>
</evidence>
<dbReference type="Gene3D" id="4.10.1000.10">
    <property type="entry name" value="Zinc finger, CCCH-type"/>
    <property type="match status" value="1"/>
</dbReference>
<dbReference type="GO" id="GO:0005737">
    <property type="term" value="C:cytoplasm"/>
    <property type="evidence" value="ECO:0007669"/>
    <property type="project" value="UniProtKB-SubCell"/>
</dbReference>
<dbReference type="InterPro" id="IPR011671">
    <property type="entry name" value="tRNA_uracil_MeTrfase"/>
</dbReference>
<dbReference type="EC" id="2.1.1.211" evidence="11"/>
<dbReference type="InterPro" id="IPR029063">
    <property type="entry name" value="SAM-dependent_MTases_sf"/>
</dbReference>
<evidence type="ECO:0000256" key="6">
    <source>
        <dbReference type="ARBA" id="ARBA00022679"/>
    </source>
</evidence>